<dbReference type="RefSeq" id="WP_142100650.1">
    <property type="nucleotide sequence ID" value="NZ_VIGH01000006.1"/>
</dbReference>
<feature type="signal peptide" evidence="3">
    <location>
        <begin position="1"/>
        <end position="21"/>
    </location>
</feature>
<dbReference type="OrthoDB" id="4381452at2"/>
<keyword evidence="6" id="KW-1185">Reference proteome</keyword>
<dbReference type="EMBL" id="VIGH01000006">
    <property type="protein sequence ID" value="TQF68394.1"/>
    <property type="molecule type" value="Genomic_DNA"/>
</dbReference>
<protein>
    <submittedName>
        <fullName evidence="5">Nuclear transport factor 2 family protein</fullName>
    </submittedName>
</protein>
<comment type="caution">
    <text evidence="5">The sequence shown here is derived from an EMBL/GenBank/DDBJ whole genome shotgun (WGS) entry which is preliminary data.</text>
</comment>
<evidence type="ECO:0000256" key="2">
    <source>
        <dbReference type="ARBA" id="ARBA00093774"/>
    </source>
</evidence>
<sequence length="154" mass="15428">MINRKLLIAAGAVVVALGSAACSSDDSSDSAASATTSAAATAAAPSAEVLGATLTTFFDPAVAVPEKVAVVQDGAKQTAVLEQFNGVLKGYPLTAQVTKVTPVDADTVTATTTITGPHGGAPVEVNFDQVDGKWVVSQDAVCTIFSMGKLTCVQ</sequence>
<dbReference type="InterPro" id="IPR058644">
    <property type="entry name" value="Mtb12-like_C"/>
</dbReference>
<name>A0A541B7V2_9NOCA</name>
<organism evidence="5 6">
    <name type="scientific">Rhodococcus spelaei</name>
    <dbReference type="NCBI Taxonomy" id="2546320"/>
    <lineage>
        <taxon>Bacteria</taxon>
        <taxon>Bacillati</taxon>
        <taxon>Actinomycetota</taxon>
        <taxon>Actinomycetes</taxon>
        <taxon>Mycobacteriales</taxon>
        <taxon>Nocardiaceae</taxon>
        <taxon>Rhodococcus</taxon>
    </lineage>
</organism>
<evidence type="ECO:0000313" key="6">
    <source>
        <dbReference type="Proteomes" id="UP000316256"/>
    </source>
</evidence>
<evidence type="ECO:0000313" key="5">
    <source>
        <dbReference type="EMBL" id="TQF68394.1"/>
    </source>
</evidence>
<dbReference type="Pfam" id="PF26580">
    <property type="entry name" value="Mtb12_C"/>
    <property type="match status" value="1"/>
</dbReference>
<proteinExistence type="inferred from homology"/>
<feature type="chain" id="PRO_5038905101" evidence="3">
    <location>
        <begin position="22"/>
        <end position="154"/>
    </location>
</feature>
<reference evidence="5 6" key="1">
    <citation type="submission" date="2019-06" db="EMBL/GenBank/DDBJ databases">
        <title>Rhodococcus spaelei sp. nov., isolated from a cave.</title>
        <authorList>
            <person name="Lee S.D."/>
        </authorList>
    </citation>
    <scope>NUCLEOTIDE SEQUENCE [LARGE SCALE GENOMIC DNA]</scope>
    <source>
        <strain evidence="5 6">C9-5</strain>
    </source>
</reference>
<dbReference type="Proteomes" id="UP000316256">
    <property type="component" value="Unassembled WGS sequence"/>
</dbReference>
<keyword evidence="1 3" id="KW-0732">Signal</keyword>
<comment type="similarity">
    <text evidence="2">Belongs to the MTB12 family.</text>
</comment>
<gene>
    <name evidence="5" type="ORF">FK531_15025</name>
</gene>
<evidence type="ECO:0000256" key="1">
    <source>
        <dbReference type="ARBA" id="ARBA00022729"/>
    </source>
</evidence>
<evidence type="ECO:0000259" key="4">
    <source>
        <dbReference type="Pfam" id="PF26580"/>
    </source>
</evidence>
<evidence type="ECO:0000256" key="3">
    <source>
        <dbReference type="SAM" id="SignalP"/>
    </source>
</evidence>
<dbReference type="AlphaFoldDB" id="A0A541B7V2"/>
<dbReference type="PROSITE" id="PS51257">
    <property type="entry name" value="PROKAR_LIPOPROTEIN"/>
    <property type="match status" value="1"/>
</dbReference>
<feature type="domain" description="Low molecular weight antigen MTB12-like C-terminal" evidence="4">
    <location>
        <begin position="43"/>
        <end position="152"/>
    </location>
</feature>
<accession>A0A541B7V2</accession>